<dbReference type="AlphaFoldDB" id="A0AAW2BZW6"/>
<feature type="region of interest" description="Disordered" evidence="1">
    <location>
        <begin position="1"/>
        <end position="22"/>
    </location>
</feature>
<name>A0AAW2BZW6_9ROSI</name>
<feature type="region of interest" description="Disordered" evidence="1">
    <location>
        <begin position="151"/>
        <end position="185"/>
    </location>
</feature>
<evidence type="ECO:0000313" key="2">
    <source>
        <dbReference type="EMBL" id="KAK9991580.1"/>
    </source>
</evidence>
<feature type="region of interest" description="Disordered" evidence="1">
    <location>
        <begin position="87"/>
        <end position="111"/>
    </location>
</feature>
<dbReference type="EMBL" id="JAZDWU010000009">
    <property type="protein sequence ID" value="KAK9991580.1"/>
    <property type="molecule type" value="Genomic_DNA"/>
</dbReference>
<gene>
    <name evidence="2" type="ORF">SO802_026565</name>
</gene>
<keyword evidence="3" id="KW-1185">Reference proteome</keyword>
<comment type="caution">
    <text evidence="2">The sequence shown here is derived from an EMBL/GenBank/DDBJ whole genome shotgun (WGS) entry which is preliminary data.</text>
</comment>
<accession>A0AAW2BZW6</accession>
<sequence>MQTAVEESNENPRITDGVDTENLGLVTDSMQADAELDANQADVEEHNSGAVFSKPNIQPLLNGLPDLNMLTAKEVNSDNRDAVQVESRSEVLPEQGPHKNHPSMDGAGLSNLKPKSTWTRFNRMEFGFGGLAHAITLPTLRKRDMRDDVSELIDGNDNKRGKVINKEGVLDDLSAGVDSHPCRKQ</sequence>
<dbReference type="Proteomes" id="UP001459277">
    <property type="component" value="Unassembled WGS sequence"/>
</dbReference>
<proteinExistence type="predicted"/>
<evidence type="ECO:0000256" key="1">
    <source>
        <dbReference type="SAM" id="MobiDB-lite"/>
    </source>
</evidence>
<protein>
    <submittedName>
        <fullName evidence="2">Uncharacterized protein</fullName>
    </submittedName>
</protein>
<reference evidence="2 3" key="1">
    <citation type="submission" date="2024-01" db="EMBL/GenBank/DDBJ databases">
        <title>A telomere-to-telomere, gap-free genome of sweet tea (Lithocarpus litseifolius).</title>
        <authorList>
            <person name="Zhou J."/>
        </authorList>
    </citation>
    <scope>NUCLEOTIDE SEQUENCE [LARGE SCALE GENOMIC DNA]</scope>
    <source>
        <strain evidence="2">Zhou-2022a</strain>
        <tissue evidence="2">Leaf</tissue>
    </source>
</reference>
<evidence type="ECO:0000313" key="3">
    <source>
        <dbReference type="Proteomes" id="UP001459277"/>
    </source>
</evidence>
<feature type="compositionally biased region" description="Basic and acidic residues" evidence="1">
    <location>
        <begin position="156"/>
        <end position="169"/>
    </location>
</feature>
<organism evidence="2 3">
    <name type="scientific">Lithocarpus litseifolius</name>
    <dbReference type="NCBI Taxonomy" id="425828"/>
    <lineage>
        <taxon>Eukaryota</taxon>
        <taxon>Viridiplantae</taxon>
        <taxon>Streptophyta</taxon>
        <taxon>Embryophyta</taxon>
        <taxon>Tracheophyta</taxon>
        <taxon>Spermatophyta</taxon>
        <taxon>Magnoliopsida</taxon>
        <taxon>eudicotyledons</taxon>
        <taxon>Gunneridae</taxon>
        <taxon>Pentapetalae</taxon>
        <taxon>rosids</taxon>
        <taxon>fabids</taxon>
        <taxon>Fagales</taxon>
        <taxon>Fagaceae</taxon>
        <taxon>Lithocarpus</taxon>
    </lineage>
</organism>